<evidence type="ECO:0000313" key="2">
    <source>
        <dbReference type="EMBL" id="AFM41846.1"/>
    </source>
</evidence>
<protein>
    <submittedName>
        <fullName evidence="2">Uncharacterized protein</fullName>
    </submittedName>
</protein>
<keyword evidence="1" id="KW-0812">Transmembrane</keyword>
<proteinExistence type="predicted"/>
<keyword evidence="1" id="KW-0472">Membrane</keyword>
<dbReference type="RefSeq" id="WP_014827839.1">
    <property type="nucleotide sequence ID" value="NC_018068.1"/>
</dbReference>
<feature type="transmembrane region" description="Helical" evidence="1">
    <location>
        <begin position="64"/>
        <end position="85"/>
    </location>
</feature>
<keyword evidence="3" id="KW-1185">Reference proteome</keyword>
<dbReference type="Proteomes" id="UP000002892">
    <property type="component" value="Chromosome"/>
</dbReference>
<sequence>MNNSPIAASSSAPLNMYNSCEPVATGDNIPKEPLNFGISFFAPISSTPGSSTLFFLQPLLTGKVFASLGILISAQIFLFLINRFFGLELSTTKSGTVLAPEQSVSMSMGDLQEFLNSVSRSSIPSSAVQPTAVQPPGYRPDVTSGTLESPEAPVVVALTVWGDFVGNPFGPTVFLIVPIITFPGLRGALPMFILELLATIFVRAVVPPQTTGAKPLQEAPAGKPAILQFTPESLVNLLNRFSKHF</sequence>
<reference evidence="2 3" key="1">
    <citation type="journal article" date="2012" name="J. Bacteriol.">
        <title>Complete genome sequences of Desulfosporosinus orientis DSM765T, Desulfosporosinus youngiae DSM17734T, Desulfosporosinus meridiei DSM13257T, and Desulfosporosinus acidiphilus DSM22704T.</title>
        <authorList>
            <person name="Pester M."/>
            <person name="Brambilla E."/>
            <person name="Alazard D."/>
            <person name="Rattei T."/>
            <person name="Weinmaier T."/>
            <person name="Han J."/>
            <person name="Lucas S."/>
            <person name="Lapidus A."/>
            <person name="Cheng J.F."/>
            <person name="Goodwin L."/>
            <person name="Pitluck S."/>
            <person name="Peters L."/>
            <person name="Ovchinnikova G."/>
            <person name="Teshima H."/>
            <person name="Detter J.C."/>
            <person name="Han C.S."/>
            <person name="Tapia R."/>
            <person name="Land M.L."/>
            <person name="Hauser L."/>
            <person name="Kyrpides N.C."/>
            <person name="Ivanova N.N."/>
            <person name="Pagani I."/>
            <person name="Huntmann M."/>
            <person name="Wei C.L."/>
            <person name="Davenport K.W."/>
            <person name="Daligault H."/>
            <person name="Chain P.S."/>
            <person name="Chen A."/>
            <person name="Mavromatis K."/>
            <person name="Markowitz V."/>
            <person name="Szeto E."/>
            <person name="Mikhailova N."/>
            <person name="Pati A."/>
            <person name="Wagner M."/>
            <person name="Woyke T."/>
            <person name="Ollivier B."/>
            <person name="Klenk H.P."/>
            <person name="Spring S."/>
            <person name="Loy A."/>
        </authorList>
    </citation>
    <scope>NUCLEOTIDE SEQUENCE [LARGE SCALE GENOMIC DNA]</scope>
    <source>
        <strain evidence="3">DSM 22704 / JCM 16185 / SJ4</strain>
    </source>
</reference>
<organism evidence="2 3">
    <name type="scientific">Desulfosporosinus acidiphilus (strain DSM 22704 / JCM 16185 / SJ4)</name>
    <dbReference type="NCBI Taxonomy" id="646529"/>
    <lineage>
        <taxon>Bacteria</taxon>
        <taxon>Bacillati</taxon>
        <taxon>Bacillota</taxon>
        <taxon>Clostridia</taxon>
        <taxon>Eubacteriales</taxon>
        <taxon>Desulfitobacteriaceae</taxon>
        <taxon>Desulfosporosinus</taxon>
    </lineage>
</organism>
<evidence type="ECO:0000313" key="3">
    <source>
        <dbReference type="Proteomes" id="UP000002892"/>
    </source>
</evidence>
<accession>I4D7S2</accession>
<dbReference type="EMBL" id="CP003639">
    <property type="protein sequence ID" value="AFM41846.1"/>
    <property type="molecule type" value="Genomic_DNA"/>
</dbReference>
<keyword evidence="1" id="KW-1133">Transmembrane helix</keyword>
<evidence type="ECO:0000256" key="1">
    <source>
        <dbReference type="SAM" id="Phobius"/>
    </source>
</evidence>
<dbReference type="HOGENOM" id="CLU_1178713_0_0_9"/>
<name>I4D7S2_DESAJ</name>
<dbReference type="KEGG" id="dai:Desaci_2935"/>
<gene>
    <name evidence="2" type="ordered locus">Desaci_2935</name>
</gene>
<dbReference type="AlphaFoldDB" id="I4D7S2"/>